<keyword evidence="8" id="KW-0234">DNA repair</keyword>
<keyword evidence="7" id="KW-0460">Magnesium</keyword>
<keyword evidence="12" id="KW-1185">Reference proteome</keyword>
<dbReference type="PANTHER" id="PTHR15822">
    <property type="entry name" value="TRAF AND TNF RECEPTOR-ASSOCIATED PROTEIN"/>
    <property type="match status" value="1"/>
</dbReference>
<gene>
    <name evidence="11" type="ORF">GCM10008955_16740</name>
</gene>
<comment type="cofactor">
    <cofactor evidence="2">
        <name>Mg(2+)</name>
        <dbReference type="ChEBI" id="CHEBI:18420"/>
    </cofactor>
</comment>
<keyword evidence="9" id="KW-0472">Membrane</keyword>
<proteinExistence type="predicted"/>
<feature type="transmembrane region" description="Helical" evidence="9">
    <location>
        <begin position="62"/>
        <end position="82"/>
    </location>
</feature>
<evidence type="ECO:0000256" key="8">
    <source>
        <dbReference type="ARBA" id="ARBA00023204"/>
    </source>
</evidence>
<evidence type="ECO:0000313" key="12">
    <source>
        <dbReference type="Proteomes" id="UP000647587"/>
    </source>
</evidence>
<keyword evidence="9" id="KW-1133">Transmembrane helix</keyword>
<dbReference type="PANTHER" id="PTHR15822:SF4">
    <property type="entry name" value="TYROSYL-DNA PHOSPHODIESTERASE 2"/>
    <property type="match status" value="1"/>
</dbReference>
<dbReference type="InterPro" id="IPR036691">
    <property type="entry name" value="Endo/exonu/phosph_ase_sf"/>
</dbReference>
<dbReference type="Proteomes" id="UP000647587">
    <property type="component" value="Unassembled WGS sequence"/>
</dbReference>
<dbReference type="InterPro" id="IPR051547">
    <property type="entry name" value="TDP2-like"/>
</dbReference>
<dbReference type="InterPro" id="IPR005135">
    <property type="entry name" value="Endo/exonuclease/phosphatase"/>
</dbReference>
<evidence type="ECO:0000256" key="2">
    <source>
        <dbReference type="ARBA" id="ARBA00001946"/>
    </source>
</evidence>
<evidence type="ECO:0000313" key="11">
    <source>
        <dbReference type="EMBL" id="GGK23807.1"/>
    </source>
</evidence>
<comment type="caution">
    <text evidence="11">The sequence shown here is derived from an EMBL/GenBank/DDBJ whole genome shotgun (WGS) entry which is preliminary data.</text>
</comment>
<evidence type="ECO:0000256" key="4">
    <source>
        <dbReference type="ARBA" id="ARBA00022723"/>
    </source>
</evidence>
<reference evidence="12" key="1">
    <citation type="journal article" date="2019" name="Int. J. Syst. Evol. Microbiol.">
        <title>The Global Catalogue of Microorganisms (GCM) 10K type strain sequencing project: providing services to taxonomists for standard genome sequencing and annotation.</title>
        <authorList>
            <consortium name="The Broad Institute Genomics Platform"/>
            <consortium name="The Broad Institute Genome Sequencing Center for Infectious Disease"/>
            <person name="Wu L."/>
            <person name="Ma J."/>
        </authorList>
    </citation>
    <scope>NUCLEOTIDE SEQUENCE [LARGE SCALE GENOMIC DNA]</scope>
    <source>
        <strain evidence="12">JCM 30331</strain>
    </source>
</reference>
<dbReference type="RefSeq" id="WP_229780701.1">
    <property type="nucleotide sequence ID" value="NZ_BMPP01000006.1"/>
</dbReference>
<evidence type="ECO:0000256" key="3">
    <source>
        <dbReference type="ARBA" id="ARBA00022722"/>
    </source>
</evidence>
<keyword evidence="6" id="KW-0378">Hydrolase</keyword>
<evidence type="ECO:0000256" key="6">
    <source>
        <dbReference type="ARBA" id="ARBA00022801"/>
    </source>
</evidence>
<name>A0ABQ2EW53_9DEIO</name>
<sequence>MLSSSRVAWAYLGFVALVMLLGELVAERTIPTLLLAYAPPVLWLLPAPVVLLWTFGRRRGIGVALASTLLAAWGAGLLNVPLRQPVTVGPSLRVLTYNVARGTLGAPDMLAQTLKAADADIILLQESNFVRASDITVIKAALPGYRVAQAHEVTTFTRLPLLDFRRLKLPRKHREVLVTRLRWNGQPLTVVNAHLGTVMLSSALEGDLARIRRTRDARTDQIRVLTEVAAQTQGRLLLGGDLNTPPRGQAFRLLRTTFGPSAHDVAGWGPGWTFPSLKLRIDHVMGRELSAALCVVEAARGSDHRPLLTRWQAVSGMP</sequence>
<keyword evidence="4" id="KW-0479">Metal-binding</keyword>
<feature type="transmembrane region" description="Helical" evidence="9">
    <location>
        <begin position="36"/>
        <end position="55"/>
    </location>
</feature>
<comment type="cofactor">
    <cofactor evidence="1">
        <name>Mn(2+)</name>
        <dbReference type="ChEBI" id="CHEBI:29035"/>
    </cofactor>
</comment>
<dbReference type="EMBL" id="BMPP01000006">
    <property type="protein sequence ID" value="GGK23807.1"/>
    <property type="molecule type" value="Genomic_DNA"/>
</dbReference>
<organism evidence="11 12">
    <name type="scientific">Deinococcus malanensis</name>
    <dbReference type="NCBI Taxonomy" id="1706855"/>
    <lineage>
        <taxon>Bacteria</taxon>
        <taxon>Thermotogati</taxon>
        <taxon>Deinococcota</taxon>
        <taxon>Deinococci</taxon>
        <taxon>Deinococcales</taxon>
        <taxon>Deinococcaceae</taxon>
        <taxon>Deinococcus</taxon>
    </lineage>
</organism>
<dbReference type="SUPFAM" id="SSF56219">
    <property type="entry name" value="DNase I-like"/>
    <property type="match status" value="1"/>
</dbReference>
<evidence type="ECO:0000256" key="9">
    <source>
        <dbReference type="SAM" id="Phobius"/>
    </source>
</evidence>
<evidence type="ECO:0000259" key="10">
    <source>
        <dbReference type="Pfam" id="PF03372"/>
    </source>
</evidence>
<feature type="domain" description="Endonuclease/exonuclease/phosphatase" evidence="10">
    <location>
        <begin position="95"/>
        <end position="304"/>
    </location>
</feature>
<dbReference type="Gene3D" id="3.60.10.10">
    <property type="entry name" value="Endonuclease/exonuclease/phosphatase"/>
    <property type="match status" value="1"/>
</dbReference>
<evidence type="ECO:0000256" key="1">
    <source>
        <dbReference type="ARBA" id="ARBA00001936"/>
    </source>
</evidence>
<keyword evidence="9" id="KW-0812">Transmembrane</keyword>
<evidence type="ECO:0000256" key="7">
    <source>
        <dbReference type="ARBA" id="ARBA00022842"/>
    </source>
</evidence>
<dbReference type="Pfam" id="PF03372">
    <property type="entry name" value="Exo_endo_phos"/>
    <property type="match status" value="1"/>
</dbReference>
<evidence type="ECO:0000256" key="5">
    <source>
        <dbReference type="ARBA" id="ARBA00022763"/>
    </source>
</evidence>
<keyword evidence="3" id="KW-0540">Nuclease</keyword>
<keyword evidence="5" id="KW-0227">DNA damage</keyword>
<protein>
    <recommendedName>
        <fullName evidence="10">Endonuclease/exonuclease/phosphatase domain-containing protein</fullName>
    </recommendedName>
</protein>
<accession>A0ABQ2EW53</accession>